<protein>
    <submittedName>
        <fullName evidence="1">Uncharacterized protein</fullName>
    </submittedName>
</protein>
<evidence type="ECO:0000313" key="1">
    <source>
        <dbReference type="EMBL" id="KAF2708321.1"/>
    </source>
</evidence>
<dbReference type="AlphaFoldDB" id="A0A6G1K797"/>
<organism evidence="1 2">
    <name type="scientific">Pleomassaria siparia CBS 279.74</name>
    <dbReference type="NCBI Taxonomy" id="1314801"/>
    <lineage>
        <taxon>Eukaryota</taxon>
        <taxon>Fungi</taxon>
        <taxon>Dikarya</taxon>
        <taxon>Ascomycota</taxon>
        <taxon>Pezizomycotina</taxon>
        <taxon>Dothideomycetes</taxon>
        <taxon>Pleosporomycetidae</taxon>
        <taxon>Pleosporales</taxon>
        <taxon>Pleomassariaceae</taxon>
        <taxon>Pleomassaria</taxon>
    </lineage>
</organism>
<sequence>MCLRYAHQQHVCQIRYARRKQEKSLSTSHICLQGHNMKHEAIYNLLWKPVLPVVIAAAAEFVGQGILFVVYGGGGGGGGGGFSILSFPIPLFFIEPTSHMYITFGFGELFSALVVPQCPFSNSYKD</sequence>
<proteinExistence type="predicted"/>
<name>A0A6G1K797_9PLEO</name>
<reference evidence="1" key="1">
    <citation type="journal article" date="2020" name="Stud. Mycol.">
        <title>101 Dothideomycetes genomes: a test case for predicting lifestyles and emergence of pathogens.</title>
        <authorList>
            <person name="Haridas S."/>
            <person name="Albert R."/>
            <person name="Binder M."/>
            <person name="Bloem J."/>
            <person name="Labutti K."/>
            <person name="Salamov A."/>
            <person name="Andreopoulos B."/>
            <person name="Baker S."/>
            <person name="Barry K."/>
            <person name="Bills G."/>
            <person name="Bluhm B."/>
            <person name="Cannon C."/>
            <person name="Castanera R."/>
            <person name="Culley D."/>
            <person name="Daum C."/>
            <person name="Ezra D."/>
            <person name="Gonzalez J."/>
            <person name="Henrissat B."/>
            <person name="Kuo A."/>
            <person name="Liang C."/>
            <person name="Lipzen A."/>
            <person name="Lutzoni F."/>
            <person name="Magnuson J."/>
            <person name="Mondo S."/>
            <person name="Nolan M."/>
            <person name="Ohm R."/>
            <person name="Pangilinan J."/>
            <person name="Park H.-J."/>
            <person name="Ramirez L."/>
            <person name="Alfaro M."/>
            <person name="Sun H."/>
            <person name="Tritt A."/>
            <person name="Yoshinaga Y."/>
            <person name="Zwiers L.-H."/>
            <person name="Turgeon B."/>
            <person name="Goodwin S."/>
            <person name="Spatafora J."/>
            <person name="Crous P."/>
            <person name="Grigoriev I."/>
        </authorList>
    </citation>
    <scope>NUCLEOTIDE SEQUENCE</scope>
    <source>
        <strain evidence="1">CBS 279.74</strain>
    </source>
</reference>
<accession>A0A6G1K797</accession>
<gene>
    <name evidence="1" type="ORF">K504DRAFT_303707</name>
</gene>
<dbReference type="Proteomes" id="UP000799428">
    <property type="component" value="Unassembled WGS sequence"/>
</dbReference>
<keyword evidence="2" id="KW-1185">Reference proteome</keyword>
<dbReference type="EMBL" id="MU005772">
    <property type="protein sequence ID" value="KAF2708321.1"/>
    <property type="molecule type" value="Genomic_DNA"/>
</dbReference>
<evidence type="ECO:0000313" key="2">
    <source>
        <dbReference type="Proteomes" id="UP000799428"/>
    </source>
</evidence>